<protein>
    <submittedName>
        <fullName evidence="2">Uncharacterized protein</fullName>
    </submittedName>
</protein>
<evidence type="ECO:0000313" key="3">
    <source>
        <dbReference type="Proteomes" id="UP000319980"/>
    </source>
</evidence>
<reference evidence="2 3" key="1">
    <citation type="journal article" date="2008" name="Int. J. Syst. Evol. Microbiol.">
        <title>Luteimonas marina sp. nov., isolated from seawater.</title>
        <authorList>
            <person name="Baik K.S."/>
            <person name="Park S.C."/>
            <person name="Kim M.S."/>
            <person name="Kim E.M."/>
            <person name="Park C."/>
            <person name="Chun J."/>
            <person name="Seong C.N."/>
        </authorList>
    </citation>
    <scope>NUCLEOTIDE SEQUENCE [LARGE SCALE GENOMIC DNA]</scope>
    <source>
        <strain evidence="2 3">FR1330</strain>
    </source>
</reference>
<evidence type="ECO:0000256" key="1">
    <source>
        <dbReference type="SAM" id="SignalP"/>
    </source>
</evidence>
<gene>
    <name evidence="2" type="ORF">FQY83_02420</name>
</gene>
<comment type="caution">
    <text evidence="2">The sequence shown here is derived from an EMBL/GenBank/DDBJ whole genome shotgun (WGS) entry which is preliminary data.</text>
</comment>
<dbReference type="Proteomes" id="UP000319980">
    <property type="component" value="Unassembled WGS sequence"/>
</dbReference>
<proteinExistence type="predicted"/>
<organism evidence="2 3">
    <name type="scientific">Luteimonas marina</name>
    <dbReference type="NCBI Taxonomy" id="488485"/>
    <lineage>
        <taxon>Bacteria</taxon>
        <taxon>Pseudomonadati</taxon>
        <taxon>Pseudomonadota</taxon>
        <taxon>Gammaproteobacteria</taxon>
        <taxon>Lysobacterales</taxon>
        <taxon>Lysobacteraceae</taxon>
        <taxon>Luteimonas</taxon>
    </lineage>
</organism>
<sequence>MHRSARAILCALPLLAFAALAAAAQDASVTTRLDARGVKYTVDEDGDYQVTYRYAEENRTQLAFVSGRTESIGGFEIREVFAPAARVDRDGVDGARALALMAESGMNKIGSWEIRGDVLYMVIKLPDSVDASQLEAALDIVAELADNKEIELSGDRDEL</sequence>
<dbReference type="EMBL" id="VOHK01000001">
    <property type="protein sequence ID" value="TWT23516.1"/>
    <property type="molecule type" value="Genomic_DNA"/>
</dbReference>
<dbReference type="OrthoDB" id="7391647at2"/>
<evidence type="ECO:0000313" key="2">
    <source>
        <dbReference type="EMBL" id="TWT23516.1"/>
    </source>
</evidence>
<accession>A0A5C5UC45</accession>
<keyword evidence="3" id="KW-1185">Reference proteome</keyword>
<dbReference type="AlphaFoldDB" id="A0A5C5UC45"/>
<dbReference type="RefSeq" id="WP_146384687.1">
    <property type="nucleotide sequence ID" value="NZ_VOHK01000001.1"/>
</dbReference>
<feature type="signal peptide" evidence="1">
    <location>
        <begin position="1"/>
        <end position="21"/>
    </location>
</feature>
<name>A0A5C5UC45_9GAMM</name>
<feature type="chain" id="PRO_5023092193" evidence="1">
    <location>
        <begin position="22"/>
        <end position="159"/>
    </location>
</feature>
<keyword evidence="1" id="KW-0732">Signal</keyword>